<reference evidence="2 3" key="1">
    <citation type="journal article" date="2016" name="Nat. Commun.">
        <title>Thousands of microbial genomes shed light on interconnected biogeochemical processes in an aquifer system.</title>
        <authorList>
            <person name="Anantharaman K."/>
            <person name="Brown C.T."/>
            <person name="Hug L.A."/>
            <person name="Sharon I."/>
            <person name="Castelle C.J."/>
            <person name="Probst A.J."/>
            <person name="Thomas B.C."/>
            <person name="Singh A."/>
            <person name="Wilkins M.J."/>
            <person name="Karaoz U."/>
            <person name="Brodie E.L."/>
            <person name="Williams K.H."/>
            <person name="Hubbard S.S."/>
            <person name="Banfield J.F."/>
        </authorList>
    </citation>
    <scope>NUCLEOTIDE SEQUENCE [LARGE SCALE GENOMIC DNA]</scope>
</reference>
<dbReference type="EMBL" id="MELK01000040">
    <property type="protein sequence ID" value="OFW56931.1"/>
    <property type="molecule type" value="Genomic_DNA"/>
</dbReference>
<feature type="compositionally biased region" description="Gly residues" evidence="1">
    <location>
        <begin position="386"/>
        <end position="395"/>
    </location>
</feature>
<evidence type="ECO:0000313" key="2">
    <source>
        <dbReference type="EMBL" id="OFW56931.1"/>
    </source>
</evidence>
<dbReference type="Proteomes" id="UP000177876">
    <property type="component" value="Unassembled WGS sequence"/>
</dbReference>
<name>A0A1F2WJC8_9ACTN</name>
<protein>
    <submittedName>
        <fullName evidence="2">Uncharacterized protein</fullName>
    </submittedName>
</protein>
<organism evidence="2 3">
    <name type="scientific">Candidatus Solincola sediminis</name>
    <dbReference type="NCBI Taxonomy" id="1797199"/>
    <lineage>
        <taxon>Bacteria</taxon>
        <taxon>Bacillati</taxon>
        <taxon>Actinomycetota</taxon>
        <taxon>Candidatus Geothermincolia</taxon>
        <taxon>Candidatus Geothermincolales</taxon>
        <taxon>Candidatus Geothermincolaceae</taxon>
        <taxon>Candidatus Solincola</taxon>
    </lineage>
</organism>
<comment type="caution">
    <text evidence="2">The sequence shown here is derived from an EMBL/GenBank/DDBJ whole genome shotgun (WGS) entry which is preliminary data.</text>
</comment>
<feature type="compositionally biased region" description="Basic and acidic residues" evidence="1">
    <location>
        <begin position="158"/>
        <end position="181"/>
    </location>
</feature>
<gene>
    <name evidence="2" type="ORF">A2Y75_07165</name>
</gene>
<evidence type="ECO:0000256" key="1">
    <source>
        <dbReference type="SAM" id="MobiDB-lite"/>
    </source>
</evidence>
<feature type="region of interest" description="Disordered" evidence="1">
    <location>
        <begin position="52"/>
        <end position="395"/>
    </location>
</feature>
<accession>A0A1F2WJC8</accession>
<feature type="compositionally biased region" description="Basic and acidic residues" evidence="1">
    <location>
        <begin position="210"/>
        <end position="242"/>
    </location>
</feature>
<sequence length="395" mass="43009">MECPFHAGNEAITTCTQCETPICPLCASETNQIHLCLNCYRARVEELAGGLGSASTRLAKERQKAEAKVSRKHKKAKGEAKAAPEAKSAFELGSESPLWEKEQAPPVALQTAPAPDIYPVPAPPMRDEQAEDTLPSLPLEPSFGAPSGAPQAPFEQPLSKKELALLKKEEAKRVKAEEKEAKKSKKAKPIPEPEVIEIPEGPIDFDFEEPTSKKELARLKKEEAKRVKAEEKEAKKSKKEAPAPEPDVLAMPLPIGEVGPEAPEIPFQEPLSKKELARLKKEEAKRVKAEEKEVKKSKEEAPAPEPIPTPQQPIEGLPFIEAPQPSSQPAEPPVAVPDFLAPPPAPESAPQPAPEEPPVNLQPDIGLEERLEPMPNRDRGDERGDMGGPPEGFFD</sequence>
<feature type="compositionally biased region" description="Basic and acidic residues" evidence="1">
    <location>
        <begin position="271"/>
        <end position="301"/>
    </location>
</feature>
<feature type="compositionally biased region" description="Basic and acidic residues" evidence="1">
    <location>
        <begin position="367"/>
        <end position="385"/>
    </location>
</feature>
<proteinExistence type="predicted"/>
<evidence type="ECO:0000313" key="3">
    <source>
        <dbReference type="Proteomes" id="UP000177876"/>
    </source>
</evidence>
<dbReference type="STRING" id="1797197.A2Y75_07165"/>
<feature type="compositionally biased region" description="Basic and acidic residues" evidence="1">
    <location>
        <begin position="58"/>
        <end position="69"/>
    </location>
</feature>
<feature type="compositionally biased region" description="Pro residues" evidence="1">
    <location>
        <begin position="330"/>
        <end position="357"/>
    </location>
</feature>
<dbReference type="AlphaFoldDB" id="A0A1F2WJC8"/>